<evidence type="ECO:0000313" key="4">
    <source>
        <dbReference type="EMBL" id="VAX05554.1"/>
    </source>
</evidence>
<keyword evidence="2" id="KW-0812">Transmembrane</keyword>
<keyword evidence="1" id="KW-0175">Coiled coil</keyword>
<gene>
    <name evidence="4" type="ORF">MNBD_GAMMA26-1610</name>
</gene>
<sequence>MKDEEDQNKWATERAELEQQLAELRSDNRQLKAELDILLSVSEEQERIEQKETAKLLGKLHHTQLQATKYNAEQEAAKQQIIALSKEVEEFSKYRQQYLEQIQSNPAGTDAGVISDLQTELAQARSEAAEQLEEAKIKLQDALTKLEQHDGPGIQAAEMEGLRQEVDQLHRSIRERDQELEHAIGEQRSLEDALEDRDAHLEQIKQKIQLTKVGLEDADAKKHPPEEESVCTAITTVPFLNQQETSGDHGKLNSLTKPIFLGILIGAILCFGVLNGLMVLTGKGEIITTPLGAASMQNQAESQPSPTPPNK</sequence>
<feature type="coiled-coil region" evidence="1">
    <location>
        <begin position="114"/>
        <end position="179"/>
    </location>
</feature>
<evidence type="ECO:0000256" key="1">
    <source>
        <dbReference type="SAM" id="Coils"/>
    </source>
</evidence>
<proteinExistence type="predicted"/>
<feature type="domain" description="WH2" evidence="3">
    <location>
        <begin position="196"/>
        <end position="213"/>
    </location>
</feature>
<dbReference type="PROSITE" id="PS51082">
    <property type="entry name" value="WH2"/>
    <property type="match status" value="1"/>
</dbReference>
<reference evidence="4" key="1">
    <citation type="submission" date="2018-06" db="EMBL/GenBank/DDBJ databases">
        <authorList>
            <person name="Zhirakovskaya E."/>
        </authorList>
    </citation>
    <scope>NUCLEOTIDE SEQUENCE</scope>
</reference>
<accession>A0A3B1B0N1</accession>
<dbReference type="EMBL" id="UOFX01000006">
    <property type="protein sequence ID" value="VAX05554.1"/>
    <property type="molecule type" value="Genomic_DNA"/>
</dbReference>
<dbReference type="InterPro" id="IPR003124">
    <property type="entry name" value="WH2_dom"/>
</dbReference>
<name>A0A3B1B0N1_9ZZZZ</name>
<organism evidence="4">
    <name type="scientific">hydrothermal vent metagenome</name>
    <dbReference type="NCBI Taxonomy" id="652676"/>
    <lineage>
        <taxon>unclassified sequences</taxon>
        <taxon>metagenomes</taxon>
        <taxon>ecological metagenomes</taxon>
    </lineage>
</organism>
<feature type="transmembrane region" description="Helical" evidence="2">
    <location>
        <begin position="259"/>
        <end position="280"/>
    </location>
</feature>
<feature type="coiled-coil region" evidence="1">
    <location>
        <begin position="7"/>
        <end position="41"/>
    </location>
</feature>
<evidence type="ECO:0000256" key="2">
    <source>
        <dbReference type="SAM" id="Phobius"/>
    </source>
</evidence>
<dbReference type="AlphaFoldDB" id="A0A3B1B0N1"/>
<keyword evidence="2" id="KW-0472">Membrane</keyword>
<evidence type="ECO:0000259" key="3">
    <source>
        <dbReference type="PROSITE" id="PS51082"/>
    </source>
</evidence>
<keyword evidence="2" id="KW-1133">Transmembrane helix</keyword>
<dbReference type="GO" id="GO:0003779">
    <property type="term" value="F:actin binding"/>
    <property type="evidence" value="ECO:0007669"/>
    <property type="project" value="InterPro"/>
</dbReference>
<protein>
    <recommendedName>
        <fullName evidence="3">WH2 domain-containing protein</fullName>
    </recommendedName>
</protein>